<dbReference type="Proteomes" id="UP001055105">
    <property type="component" value="Unassembled WGS sequence"/>
</dbReference>
<reference evidence="1" key="1">
    <citation type="submission" date="2022-01" db="EMBL/GenBank/DDBJ databases">
        <title>Novel bile acid biosynthetic pathways are enriched in the microbiome of centenarians.</title>
        <authorList>
            <person name="Sato Y."/>
            <person name="Atarashi K."/>
            <person name="Plichta R.D."/>
            <person name="Arai Y."/>
            <person name="Sasajima S."/>
            <person name="Kearney M.S."/>
            <person name="Suda W."/>
            <person name="Takeshita K."/>
            <person name="Sasaki T."/>
            <person name="Okamoto S."/>
            <person name="Skelly N.A."/>
            <person name="Okamura Y."/>
            <person name="Vlamakis H."/>
            <person name="Li Y."/>
            <person name="Tanoue T."/>
            <person name="Takei H."/>
            <person name="Nittono H."/>
            <person name="Narushima S."/>
            <person name="Irie J."/>
            <person name="Itoh H."/>
            <person name="Moriya K."/>
            <person name="Sugiura Y."/>
            <person name="Suematsu M."/>
            <person name="Moritoki N."/>
            <person name="Shibata S."/>
            <person name="Littman R.D."/>
            <person name="Fischbach A.M."/>
            <person name="Uwamino Y."/>
            <person name="Inoue T."/>
            <person name="Honda A."/>
            <person name="Hattori M."/>
            <person name="Murai T."/>
            <person name="Xavier J.R."/>
            <person name="Hirose N."/>
            <person name="Honda K."/>
        </authorList>
    </citation>
    <scope>NUCLEOTIDE SEQUENCE</scope>
    <source>
        <strain evidence="1">CE91-St16</strain>
    </source>
</reference>
<evidence type="ECO:0000313" key="1">
    <source>
        <dbReference type="EMBL" id="GKI18745.1"/>
    </source>
</evidence>
<evidence type="ECO:0000313" key="2">
    <source>
        <dbReference type="Proteomes" id="UP001055105"/>
    </source>
</evidence>
<organism evidence="1 2">
    <name type="scientific">Alistipes finegoldii</name>
    <dbReference type="NCBI Taxonomy" id="214856"/>
    <lineage>
        <taxon>Bacteria</taxon>
        <taxon>Pseudomonadati</taxon>
        <taxon>Bacteroidota</taxon>
        <taxon>Bacteroidia</taxon>
        <taxon>Bacteroidales</taxon>
        <taxon>Rikenellaceae</taxon>
        <taxon>Alistipes</taxon>
    </lineage>
</organism>
<gene>
    <name evidence="1" type="ORF">CE91St16_16530</name>
</gene>
<name>A0AA37NZR7_9BACT</name>
<accession>A0AA37NZR7</accession>
<dbReference type="EMBL" id="BQOL01000001">
    <property type="protein sequence ID" value="GKI18745.1"/>
    <property type="molecule type" value="Genomic_DNA"/>
</dbReference>
<proteinExistence type="predicted"/>
<comment type="caution">
    <text evidence="1">The sequence shown here is derived from an EMBL/GenBank/DDBJ whole genome shotgun (WGS) entry which is preliminary data.</text>
</comment>
<dbReference type="AlphaFoldDB" id="A0AA37NZR7"/>
<protein>
    <submittedName>
        <fullName evidence="1">Uncharacterized protein</fullName>
    </submittedName>
</protein>
<sequence>MDFAGGDMQRRAPQTGMGVALADVDDVLRGVGRKDEERLPAAADAQPLALADGVEMRAVVLADLLAVAYGVAPRAVRFLRTAALTYWSNAFFGFTGVCLTMVKLKIMSV</sequence>